<evidence type="ECO:0000313" key="2">
    <source>
        <dbReference type="EMBL" id="GFH50064.1"/>
    </source>
</evidence>
<keyword evidence="3" id="KW-1185">Reference proteome</keyword>
<comment type="caution">
    <text evidence="2">The sequence shown here is derived from an EMBL/GenBank/DDBJ whole genome shotgun (WGS) entry which is preliminary data.</text>
</comment>
<gene>
    <name evidence="2" type="ORF">CTEN210_06540</name>
</gene>
<organism evidence="2 3">
    <name type="scientific">Chaetoceros tenuissimus</name>
    <dbReference type="NCBI Taxonomy" id="426638"/>
    <lineage>
        <taxon>Eukaryota</taxon>
        <taxon>Sar</taxon>
        <taxon>Stramenopiles</taxon>
        <taxon>Ochrophyta</taxon>
        <taxon>Bacillariophyta</taxon>
        <taxon>Coscinodiscophyceae</taxon>
        <taxon>Chaetocerotophycidae</taxon>
        <taxon>Chaetocerotales</taxon>
        <taxon>Chaetocerotaceae</taxon>
        <taxon>Chaetoceros</taxon>
    </lineage>
</organism>
<feature type="domain" description="Cyclin N-terminal" evidence="1">
    <location>
        <begin position="49"/>
        <end position="157"/>
    </location>
</feature>
<dbReference type="Gene3D" id="1.10.472.10">
    <property type="entry name" value="Cyclin-like"/>
    <property type="match status" value="1"/>
</dbReference>
<proteinExistence type="predicted"/>
<protein>
    <recommendedName>
        <fullName evidence="1">Cyclin N-terminal domain-containing protein</fullName>
    </recommendedName>
</protein>
<accession>A0AAD3CQP7</accession>
<dbReference type="Pfam" id="PF00134">
    <property type="entry name" value="Cyclin_N"/>
    <property type="match status" value="1"/>
</dbReference>
<dbReference type="CDD" id="cd00043">
    <property type="entry name" value="CYCLIN_SF"/>
    <property type="match status" value="1"/>
</dbReference>
<evidence type="ECO:0000259" key="1">
    <source>
        <dbReference type="Pfam" id="PF00134"/>
    </source>
</evidence>
<dbReference type="Proteomes" id="UP001054902">
    <property type="component" value="Unassembled WGS sequence"/>
</dbReference>
<dbReference type="InterPro" id="IPR006671">
    <property type="entry name" value="Cyclin_N"/>
</dbReference>
<reference evidence="2 3" key="1">
    <citation type="journal article" date="2021" name="Sci. Rep.">
        <title>The genome of the diatom Chaetoceros tenuissimus carries an ancient integrated fragment of an extant virus.</title>
        <authorList>
            <person name="Hongo Y."/>
            <person name="Kimura K."/>
            <person name="Takaki Y."/>
            <person name="Yoshida Y."/>
            <person name="Baba S."/>
            <person name="Kobayashi G."/>
            <person name="Nagasaki K."/>
            <person name="Hano T."/>
            <person name="Tomaru Y."/>
        </authorList>
    </citation>
    <scope>NUCLEOTIDE SEQUENCE [LARGE SCALE GENOMIC DNA]</scope>
    <source>
        <strain evidence="2 3">NIES-3715</strain>
    </source>
</reference>
<dbReference type="InterPro" id="IPR036915">
    <property type="entry name" value="Cyclin-like_sf"/>
</dbReference>
<sequence length="336" mass="38069">MYTFQQLQSLELQSLGQEEYKRRVFCSGLVAQGDDTSSHDHGILLKKALQEPIWRYHIIKWCYQVTNFLRADREIVCVAIDILDRYLAKLSMQNKHSQISSNKREYEIAVMSSLLLSIELNGPNTNAITVNDLARSSRSHITSQELILRTQDISKTLALKSATAPPTSTVFVRALIQMVPFSFDIKAALFKDAVNQIQLSIFDEFLMNNLPSSFIAWMVLENTLCNHKMVTISKEMEEFRETISSLTGQRHNICVRQRLQSLQPYDQLGPAGDSITHIIPPDTPTCTGLSTTLVQDDCIQRSDQDDDDDVKIWSSNTTSSCKRGSNFISSKRNNIV</sequence>
<evidence type="ECO:0000313" key="3">
    <source>
        <dbReference type="Proteomes" id="UP001054902"/>
    </source>
</evidence>
<dbReference type="AlphaFoldDB" id="A0AAD3CQP7"/>
<dbReference type="SUPFAM" id="SSF47954">
    <property type="entry name" value="Cyclin-like"/>
    <property type="match status" value="1"/>
</dbReference>
<dbReference type="EMBL" id="BLLK01000038">
    <property type="protein sequence ID" value="GFH50064.1"/>
    <property type="molecule type" value="Genomic_DNA"/>
</dbReference>
<name>A0AAD3CQP7_9STRA</name>